<evidence type="ECO:0000256" key="6">
    <source>
        <dbReference type="SAM" id="SignalP"/>
    </source>
</evidence>
<proteinExistence type="predicted"/>
<dbReference type="VEuPathDB" id="CryptoDB:Cvel_16103"/>
<evidence type="ECO:0008006" key="8">
    <source>
        <dbReference type="Google" id="ProtNLM"/>
    </source>
</evidence>
<keyword evidence="2 6" id="KW-0732">Signal</keyword>
<feature type="compositionally biased region" description="Basic and acidic residues" evidence="5">
    <location>
        <begin position="590"/>
        <end position="601"/>
    </location>
</feature>
<gene>
    <name evidence="7" type="ORF">Cvel_16103</name>
</gene>
<feature type="region of interest" description="Disordered" evidence="5">
    <location>
        <begin position="442"/>
        <end position="463"/>
    </location>
</feature>
<evidence type="ECO:0000256" key="1">
    <source>
        <dbReference type="ARBA" id="ARBA00022670"/>
    </source>
</evidence>
<accession>A0A0G4FB53</accession>
<evidence type="ECO:0000256" key="4">
    <source>
        <dbReference type="ARBA" id="ARBA00022825"/>
    </source>
</evidence>
<organism evidence="7">
    <name type="scientific">Chromera velia CCMP2878</name>
    <dbReference type="NCBI Taxonomy" id="1169474"/>
    <lineage>
        <taxon>Eukaryota</taxon>
        <taxon>Sar</taxon>
        <taxon>Alveolata</taxon>
        <taxon>Colpodellida</taxon>
        <taxon>Chromeraceae</taxon>
        <taxon>Chromera</taxon>
    </lineage>
</organism>
<dbReference type="PANTHER" id="PTHR15462:SF8">
    <property type="entry name" value="SERINE PROTEASE"/>
    <property type="match status" value="1"/>
</dbReference>
<dbReference type="GO" id="GO:0008236">
    <property type="term" value="F:serine-type peptidase activity"/>
    <property type="evidence" value="ECO:0007669"/>
    <property type="project" value="UniProtKB-KW"/>
</dbReference>
<protein>
    <recommendedName>
        <fullName evidence="8">Serine protease</fullName>
    </recommendedName>
</protein>
<evidence type="ECO:0000256" key="5">
    <source>
        <dbReference type="SAM" id="MobiDB-lite"/>
    </source>
</evidence>
<reference evidence="7" key="1">
    <citation type="submission" date="2014-11" db="EMBL/GenBank/DDBJ databases">
        <authorList>
            <person name="Otto D Thomas"/>
            <person name="Naeem Raeece"/>
        </authorList>
    </citation>
    <scope>NUCLEOTIDE SEQUENCE</scope>
</reference>
<keyword evidence="1" id="KW-0645">Protease</keyword>
<dbReference type="SUPFAM" id="SSF50494">
    <property type="entry name" value="Trypsin-like serine proteases"/>
    <property type="match status" value="1"/>
</dbReference>
<dbReference type="PROSITE" id="PS00673">
    <property type="entry name" value="V8_SER"/>
    <property type="match status" value="1"/>
</dbReference>
<feature type="signal peptide" evidence="6">
    <location>
        <begin position="1"/>
        <end position="21"/>
    </location>
</feature>
<dbReference type="EMBL" id="CDMZ01000249">
    <property type="protein sequence ID" value="CEM10130.1"/>
    <property type="molecule type" value="Genomic_DNA"/>
</dbReference>
<dbReference type="InterPro" id="IPR009003">
    <property type="entry name" value="Peptidase_S1_PA"/>
</dbReference>
<dbReference type="PhylomeDB" id="A0A0G4FB53"/>
<feature type="chain" id="PRO_5005188358" description="Serine protease" evidence="6">
    <location>
        <begin position="22"/>
        <end position="671"/>
    </location>
</feature>
<dbReference type="GO" id="GO:0006508">
    <property type="term" value="P:proteolysis"/>
    <property type="evidence" value="ECO:0007669"/>
    <property type="project" value="UniProtKB-KW"/>
</dbReference>
<feature type="region of interest" description="Disordered" evidence="5">
    <location>
        <begin position="588"/>
        <end position="619"/>
    </location>
</feature>
<keyword evidence="4" id="KW-0720">Serine protease</keyword>
<dbReference type="InterPro" id="IPR043504">
    <property type="entry name" value="Peptidase_S1_PA_chymotrypsin"/>
</dbReference>
<evidence type="ECO:0000256" key="2">
    <source>
        <dbReference type="ARBA" id="ARBA00022729"/>
    </source>
</evidence>
<dbReference type="AlphaFoldDB" id="A0A0G4FB53"/>
<dbReference type="InterPro" id="IPR050966">
    <property type="entry name" value="Glutamyl_endopeptidase"/>
</dbReference>
<name>A0A0G4FB53_9ALVE</name>
<dbReference type="Pfam" id="PF13365">
    <property type="entry name" value="Trypsin_2"/>
    <property type="match status" value="1"/>
</dbReference>
<evidence type="ECO:0000256" key="3">
    <source>
        <dbReference type="ARBA" id="ARBA00022801"/>
    </source>
</evidence>
<dbReference type="PANTHER" id="PTHR15462">
    <property type="entry name" value="SERINE PROTEASE"/>
    <property type="match status" value="1"/>
</dbReference>
<evidence type="ECO:0000313" key="7">
    <source>
        <dbReference type="EMBL" id="CEM10130.1"/>
    </source>
</evidence>
<dbReference type="Gene3D" id="2.40.10.10">
    <property type="entry name" value="Trypsin-like serine proteases"/>
    <property type="match status" value="2"/>
</dbReference>
<dbReference type="InterPro" id="IPR000126">
    <property type="entry name" value="V8_ser_AS"/>
</dbReference>
<keyword evidence="3" id="KW-0378">Hydrolase</keyword>
<sequence length="671" mass="73189">MRLSILLPLIHCVAFSRGTTAFPGPTGTLLQSNRTVAPDDSSKMVWHQDNRQNPTEATPSLRSTVALIRKGRARVVNGFLVPNSERMAQRQNYCDSVRFRFEPVPASCTGVLVDDDIVATAGHCVGSGTWSAYYYVFGFNTAERSNILSIPMSEVYEASALIGANYGTGTRRSDWALVRLSRSVSDREAVETRRMGRVAAQHFFVIGHPNGLPAKTTRRRSGLDSLSMMLNNGPSAYFEARLDTFGGNSGSPVFNAMTEQLEGLLVRGDSDWVRAWSRGRSCIRESNCPRDRGTRGLDRGIIRCEGEGVVRATEFAGALDRARKMKDVEARMTSKYDVEPIEGKSLFPVGVTGDDSSASVRIRFPSWDALSRAKATGPDGGEALARVDLSVEAYHSVSTCEMTAALLSPSGNSIDLGSLCSPTVSLDAHVLALALPPPASVCEPSNNKKEASEIPENEQTPTCTDTRPWVVEIRDRQKRGDTTVMSASLSLIFAPAKEWKTTVQPLQMIRASTTQQTETGEGQSFPSFSSRAAGVSLEFSLKEGELNTDSSGSPHKEQMVTDWSLFLSVRLPGELPSSFDPLMVEVESGQGDRGENGDGGRRRTFTVSHHQEDPTGEVSVNLGGSLSEEERVFFYGVSPHGVWKVRLFRETGRELGPVEKPSMTLMVAERQ</sequence>